<feature type="compositionally biased region" description="Basic and acidic residues" evidence="1">
    <location>
        <begin position="121"/>
        <end position="134"/>
    </location>
</feature>
<evidence type="ECO:0000313" key="2">
    <source>
        <dbReference type="Proteomes" id="UP000695022"/>
    </source>
</evidence>
<dbReference type="GeneID" id="106821628"/>
<evidence type="ECO:0000313" key="3">
    <source>
        <dbReference type="RefSeq" id="XP_014682005.1"/>
    </source>
</evidence>
<sequence length="449" mass="49389">MSQSLLKAAVCVVRAARPRIGDAFSASVRQSCRVATSGSPTGCERVQSAMRPGRIGASSQVACLHTDPWRGDDSANATETDDARPDAFDSLIQRLHRRRGRMNDSGATRGRPDNDGGATRGRPDNDGGAVRDHPEVKVEVDEAYDTQLSMMLADAALLGGATVLFRESCARDVYPSFETMQRLVVSHSKQGALHEIDFVGSVCSAIYPAKHRRALAFQHYVAEAHGHNGRFAQSMRLFGALYRRHVASRGKIANLSKFVMAKIVRASESSGGGEGDDPVDHALAFAELCRVCSGSLRPASNLWKLLLLSRHPSHRQLADRLPDDFPGLHEAICEKLRPLCDEVLAQNRADVLYRLVSVVEHRKMADHKPMVFNGLMQLYCDNSDLEGAAEVFWYAQKNNIRLSADAVKSLVNLYYVMQKSVPIEVLQQKYNYHPAAESATKSKPPGFSF</sequence>
<organism evidence="2 3">
    <name type="scientific">Priapulus caudatus</name>
    <name type="common">Priapulid worm</name>
    <dbReference type="NCBI Taxonomy" id="37621"/>
    <lineage>
        <taxon>Eukaryota</taxon>
        <taxon>Metazoa</taxon>
        <taxon>Ecdysozoa</taxon>
        <taxon>Scalidophora</taxon>
        <taxon>Priapulida</taxon>
        <taxon>Priapulimorpha</taxon>
        <taxon>Priapulimorphida</taxon>
        <taxon>Priapulidae</taxon>
        <taxon>Priapulus</taxon>
    </lineage>
</organism>
<dbReference type="RefSeq" id="XP_014682005.1">
    <property type="nucleotide sequence ID" value="XM_014826519.1"/>
</dbReference>
<evidence type="ECO:0000256" key="1">
    <source>
        <dbReference type="SAM" id="MobiDB-lite"/>
    </source>
</evidence>
<proteinExistence type="predicted"/>
<reference evidence="3" key="1">
    <citation type="submission" date="2025-08" db="UniProtKB">
        <authorList>
            <consortium name="RefSeq"/>
        </authorList>
    </citation>
    <scope>IDENTIFICATION</scope>
</reference>
<protein>
    <submittedName>
        <fullName evidence="3">Uncharacterized protein LOC106821628</fullName>
    </submittedName>
</protein>
<gene>
    <name evidence="3" type="primary">LOC106821628</name>
</gene>
<name>A0ABM1FC34_PRICU</name>
<feature type="region of interest" description="Disordered" evidence="1">
    <location>
        <begin position="66"/>
        <end position="134"/>
    </location>
</feature>
<keyword evidence="2" id="KW-1185">Reference proteome</keyword>
<accession>A0ABM1FC34</accession>
<dbReference type="Proteomes" id="UP000695022">
    <property type="component" value="Unplaced"/>
</dbReference>